<dbReference type="SUPFAM" id="SSF48179">
    <property type="entry name" value="6-phosphogluconate dehydrogenase C-terminal domain-like"/>
    <property type="match status" value="1"/>
</dbReference>
<name>A0A919MN79_9ACTN</name>
<dbReference type="EMBL" id="BOMQ01000020">
    <property type="protein sequence ID" value="GIE48168.1"/>
    <property type="molecule type" value="Genomic_DNA"/>
</dbReference>
<protein>
    <recommendedName>
        <fullName evidence="4">2-dehydropantoate 2-reductase</fullName>
        <ecNumber evidence="4">1.1.1.169</ecNumber>
    </recommendedName>
    <alternativeName>
        <fullName evidence="4">Ketopantoate reductase</fullName>
    </alternativeName>
</protein>
<feature type="domain" description="Ketopantoate reductase C-terminal" evidence="6">
    <location>
        <begin position="178"/>
        <end position="299"/>
    </location>
</feature>
<dbReference type="InterPro" id="IPR008927">
    <property type="entry name" value="6-PGluconate_DH-like_C_sf"/>
</dbReference>
<dbReference type="FunFam" id="1.10.1040.10:FF:000017">
    <property type="entry name" value="2-dehydropantoate 2-reductase"/>
    <property type="match status" value="1"/>
</dbReference>
<gene>
    <name evidence="7" type="ORF">Ani05nite_17020</name>
</gene>
<evidence type="ECO:0000256" key="4">
    <source>
        <dbReference type="RuleBase" id="RU362068"/>
    </source>
</evidence>
<keyword evidence="8" id="KW-1185">Reference proteome</keyword>
<dbReference type="SUPFAM" id="SSF51735">
    <property type="entry name" value="NAD(P)-binding Rossmann-fold domains"/>
    <property type="match status" value="1"/>
</dbReference>
<dbReference type="Gene3D" id="3.40.50.720">
    <property type="entry name" value="NAD(P)-binding Rossmann-like Domain"/>
    <property type="match status" value="1"/>
</dbReference>
<comment type="similarity">
    <text evidence="1 4">Belongs to the ketopantoate reductase family.</text>
</comment>
<evidence type="ECO:0000256" key="2">
    <source>
        <dbReference type="ARBA" id="ARBA00022857"/>
    </source>
</evidence>
<keyword evidence="3 4" id="KW-0560">Oxidoreductase</keyword>
<evidence type="ECO:0000259" key="6">
    <source>
        <dbReference type="Pfam" id="PF08546"/>
    </source>
</evidence>
<dbReference type="EC" id="1.1.1.169" evidence="4"/>
<dbReference type="InterPro" id="IPR013752">
    <property type="entry name" value="KPA_reductase"/>
</dbReference>
<dbReference type="InterPro" id="IPR013332">
    <property type="entry name" value="KPR_N"/>
</dbReference>
<evidence type="ECO:0000256" key="3">
    <source>
        <dbReference type="ARBA" id="ARBA00023002"/>
    </source>
</evidence>
<dbReference type="GO" id="GO:0008677">
    <property type="term" value="F:2-dehydropantoate 2-reductase activity"/>
    <property type="evidence" value="ECO:0007669"/>
    <property type="project" value="UniProtKB-EC"/>
</dbReference>
<dbReference type="PANTHER" id="PTHR21708">
    <property type="entry name" value="PROBABLE 2-DEHYDROPANTOATE 2-REDUCTASE"/>
    <property type="match status" value="1"/>
</dbReference>
<sequence>MRILIVGAGATGGYFGGRLAEAGRDVTFLVRPARAAALAGRGLRIHSPAGESVIPVRTVTAATLDGPYDLIVLAVKSYGLPGAMADLRPAVGPETVIVPLLNGMRHIDALTGAFGAAHVYGGVCMIAGTLTGEGDIVQLTGLHRLAFGPLDGGPEPRLAAVTDALSGAGFDAEGTTTITRQMWEKWLFLASLGVVTTLMRSPVGEILAAPGGPAFTERVVAEATAIVTAAGHPPRESALAFLRGSITRARDVPTTSSMYRDMQAGLPVEADAIVGDLVAHADRLGVDAPLYAAAYTNLSVYARGRAG</sequence>
<dbReference type="GO" id="GO:0005737">
    <property type="term" value="C:cytoplasm"/>
    <property type="evidence" value="ECO:0007669"/>
    <property type="project" value="TreeGrafter"/>
</dbReference>
<reference evidence="7" key="1">
    <citation type="submission" date="2021-01" db="EMBL/GenBank/DDBJ databases">
        <title>Whole genome shotgun sequence of Actinoplanes nipponensis NBRC 14063.</title>
        <authorList>
            <person name="Komaki H."/>
            <person name="Tamura T."/>
        </authorList>
    </citation>
    <scope>NUCLEOTIDE SEQUENCE</scope>
    <source>
        <strain evidence="7">NBRC 14063</strain>
    </source>
</reference>
<comment type="pathway">
    <text evidence="4">Cofactor biosynthesis; (R)-pantothenate biosynthesis; (R)-pantoate from 3-methyl-2-oxobutanoate: step 2/2.</text>
</comment>
<comment type="catalytic activity">
    <reaction evidence="4">
        <text>(R)-pantoate + NADP(+) = 2-dehydropantoate + NADPH + H(+)</text>
        <dbReference type="Rhea" id="RHEA:16233"/>
        <dbReference type="ChEBI" id="CHEBI:11561"/>
        <dbReference type="ChEBI" id="CHEBI:15378"/>
        <dbReference type="ChEBI" id="CHEBI:15980"/>
        <dbReference type="ChEBI" id="CHEBI:57783"/>
        <dbReference type="ChEBI" id="CHEBI:58349"/>
        <dbReference type="EC" id="1.1.1.169"/>
    </reaction>
</comment>
<dbReference type="InterPro" id="IPR051402">
    <property type="entry name" value="KPR-Related"/>
</dbReference>
<organism evidence="7 8">
    <name type="scientific">Actinoplanes nipponensis</name>
    <dbReference type="NCBI Taxonomy" id="135950"/>
    <lineage>
        <taxon>Bacteria</taxon>
        <taxon>Bacillati</taxon>
        <taxon>Actinomycetota</taxon>
        <taxon>Actinomycetes</taxon>
        <taxon>Micromonosporales</taxon>
        <taxon>Micromonosporaceae</taxon>
        <taxon>Actinoplanes</taxon>
    </lineage>
</organism>
<evidence type="ECO:0000313" key="8">
    <source>
        <dbReference type="Proteomes" id="UP000647172"/>
    </source>
</evidence>
<keyword evidence="2 4" id="KW-0521">NADP</keyword>
<dbReference type="Gene3D" id="1.10.1040.10">
    <property type="entry name" value="N-(1-d-carboxylethyl)-l-norvaline Dehydrogenase, domain 2"/>
    <property type="match status" value="1"/>
</dbReference>
<dbReference type="InterPro" id="IPR036291">
    <property type="entry name" value="NAD(P)-bd_dom_sf"/>
</dbReference>
<dbReference type="PANTHER" id="PTHR21708:SF26">
    <property type="entry name" value="2-DEHYDROPANTOATE 2-REDUCTASE"/>
    <property type="match status" value="1"/>
</dbReference>
<dbReference type="Pfam" id="PF08546">
    <property type="entry name" value="ApbA_C"/>
    <property type="match status" value="1"/>
</dbReference>
<accession>A0A919MN79</accession>
<dbReference type="AlphaFoldDB" id="A0A919MN79"/>
<proteinExistence type="inferred from homology"/>
<comment type="caution">
    <text evidence="7">The sequence shown here is derived from an EMBL/GenBank/DDBJ whole genome shotgun (WGS) entry which is preliminary data.</text>
</comment>
<comment type="function">
    <text evidence="4">Catalyzes the NADPH-dependent reduction of ketopantoate into pantoic acid.</text>
</comment>
<evidence type="ECO:0000313" key="7">
    <source>
        <dbReference type="EMBL" id="GIE48168.1"/>
    </source>
</evidence>
<dbReference type="Proteomes" id="UP000647172">
    <property type="component" value="Unassembled WGS sequence"/>
</dbReference>
<dbReference type="FunFam" id="3.40.50.720:FF:000307">
    <property type="entry name" value="2-dehydropantoate 2-reductase"/>
    <property type="match status" value="1"/>
</dbReference>
<feature type="domain" description="Ketopantoate reductase N-terminal" evidence="5">
    <location>
        <begin position="3"/>
        <end position="151"/>
    </location>
</feature>
<dbReference type="NCBIfam" id="TIGR00745">
    <property type="entry name" value="apbA_panE"/>
    <property type="match status" value="1"/>
</dbReference>
<keyword evidence="4" id="KW-0566">Pantothenate biosynthesis</keyword>
<dbReference type="InterPro" id="IPR003710">
    <property type="entry name" value="ApbA"/>
</dbReference>
<evidence type="ECO:0000256" key="1">
    <source>
        <dbReference type="ARBA" id="ARBA00007870"/>
    </source>
</evidence>
<evidence type="ECO:0000259" key="5">
    <source>
        <dbReference type="Pfam" id="PF02558"/>
    </source>
</evidence>
<dbReference type="InterPro" id="IPR013328">
    <property type="entry name" value="6PGD_dom2"/>
</dbReference>
<dbReference type="RefSeq" id="WP_203766589.1">
    <property type="nucleotide sequence ID" value="NZ_BAAAYJ010000004.1"/>
</dbReference>
<dbReference type="Pfam" id="PF02558">
    <property type="entry name" value="ApbA"/>
    <property type="match status" value="1"/>
</dbReference>
<dbReference type="GO" id="GO:0015940">
    <property type="term" value="P:pantothenate biosynthetic process"/>
    <property type="evidence" value="ECO:0007669"/>
    <property type="project" value="UniProtKB-KW"/>
</dbReference>